<protein>
    <submittedName>
        <fullName evidence="7">PTS cellobiose transporter subunit IIA</fullName>
    </submittedName>
</protein>
<dbReference type="GeneID" id="61102530"/>
<keyword evidence="4" id="KW-0598">Phosphotransferase system</keyword>
<evidence type="ECO:0000256" key="4">
    <source>
        <dbReference type="ARBA" id="ARBA00022683"/>
    </source>
</evidence>
<proteinExistence type="predicted"/>
<evidence type="ECO:0000256" key="1">
    <source>
        <dbReference type="ARBA" id="ARBA00022448"/>
    </source>
</evidence>
<dbReference type="InterPro" id="IPR003188">
    <property type="entry name" value="PTS_IIA_lac/cel"/>
</dbReference>
<keyword evidence="6" id="KW-0460">Magnesium</keyword>
<comment type="cofactor">
    <cofactor evidence="6">
        <name>Mg(2+)</name>
        <dbReference type="ChEBI" id="CHEBI:18420"/>
    </cofactor>
    <text evidence="6">Binds 1 Mg(2+) ion per trimer.</text>
</comment>
<dbReference type="GO" id="GO:0016740">
    <property type="term" value="F:transferase activity"/>
    <property type="evidence" value="ECO:0007669"/>
    <property type="project" value="UniProtKB-KW"/>
</dbReference>
<feature type="binding site" evidence="6">
    <location>
        <position position="81"/>
    </location>
    <ligand>
        <name>Mg(2+)</name>
        <dbReference type="ChEBI" id="CHEBI:18420"/>
        <note>ligand shared between all trimeric partners</note>
    </ligand>
</feature>
<dbReference type="PANTHER" id="PTHR34382">
    <property type="entry name" value="PTS SYSTEM N,N'-DIACETYLCHITOBIOSE-SPECIFIC EIIA COMPONENT"/>
    <property type="match status" value="1"/>
</dbReference>
<dbReference type="EMBL" id="BJJW01000006">
    <property type="protein sequence ID" value="GDZ83919.1"/>
    <property type="molecule type" value="Genomic_DNA"/>
</dbReference>
<dbReference type="GO" id="GO:0009401">
    <property type="term" value="P:phosphoenolpyruvate-dependent sugar phosphotransferase system"/>
    <property type="evidence" value="ECO:0007669"/>
    <property type="project" value="UniProtKB-KW"/>
</dbReference>
<keyword evidence="6" id="KW-0479">Metal-binding</keyword>
<dbReference type="GO" id="GO:0046872">
    <property type="term" value="F:metal ion binding"/>
    <property type="evidence" value="ECO:0007669"/>
    <property type="project" value="UniProtKB-KW"/>
</dbReference>
<dbReference type="SUPFAM" id="SSF46973">
    <property type="entry name" value="Enzyme IIa from lactose specific PTS, IIa-lac"/>
    <property type="match status" value="1"/>
</dbReference>
<evidence type="ECO:0000313" key="7">
    <source>
        <dbReference type="EMBL" id="GDZ83919.1"/>
    </source>
</evidence>
<dbReference type="Gene3D" id="1.20.58.80">
    <property type="entry name" value="Phosphotransferase system, lactose/cellobiose-type IIA subunit"/>
    <property type="match status" value="1"/>
</dbReference>
<dbReference type="AlphaFoldDB" id="A0A5A5U0K6"/>
<organism evidence="7 8">
    <name type="scientific">Leuconostoc citreum</name>
    <dbReference type="NCBI Taxonomy" id="33964"/>
    <lineage>
        <taxon>Bacteria</taxon>
        <taxon>Bacillati</taxon>
        <taxon>Bacillota</taxon>
        <taxon>Bacilli</taxon>
        <taxon>Lactobacillales</taxon>
        <taxon>Lactobacillaceae</taxon>
        <taxon>Leuconostoc</taxon>
    </lineage>
</organism>
<comment type="caution">
    <text evidence="7">The sequence shown here is derived from an EMBL/GenBank/DDBJ whole genome shotgun (WGS) entry which is preliminary data.</text>
</comment>
<dbReference type="OMA" id="MEQSRMA"/>
<keyword evidence="2" id="KW-0762">Sugar transport</keyword>
<dbReference type="RefSeq" id="WP_004900446.1">
    <property type="nucleotide sequence ID" value="NZ_BJJW01000006.1"/>
</dbReference>
<dbReference type="InterPro" id="IPR036542">
    <property type="entry name" value="PTS_IIA_lac/cel_sf"/>
</dbReference>
<evidence type="ECO:0000256" key="3">
    <source>
        <dbReference type="ARBA" id="ARBA00022679"/>
    </source>
</evidence>
<dbReference type="Pfam" id="PF02255">
    <property type="entry name" value="PTS_IIA"/>
    <property type="match status" value="1"/>
</dbReference>
<name>A0A5A5U0K6_LEUCI</name>
<evidence type="ECO:0000256" key="6">
    <source>
        <dbReference type="PIRSR" id="PIRSR000699-2"/>
    </source>
</evidence>
<dbReference type="PROSITE" id="PS51095">
    <property type="entry name" value="PTS_EIIA_TYPE_3"/>
    <property type="match status" value="1"/>
</dbReference>
<sequence>MVEDERMQVIMGLIMHGGNAKSQAFQAIQLAKVGDFDGAKAAIAQADQSIKAAHDTQTDMLTKEAQGEHAKVDLYMVHAQDHVMNGITFRDLAVEMIAIYQKITDK</sequence>
<gene>
    <name evidence="7" type="ORF">LCIT_11610</name>
</gene>
<evidence type="ECO:0000256" key="2">
    <source>
        <dbReference type="ARBA" id="ARBA00022597"/>
    </source>
</evidence>
<keyword evidence="3" id="KW-0808">Transferase</keyword>
<dbReference type="Proteomes" id="UP000323274">
    <property type="component" value="Unassembled WGS sequence"/>
</dbReference>
<dbReference type="PIRSF" id="PIRSF000699">
    <property type="entry name" value="PTS_IILac_III"/>
    <property type="match status" value="1"/>
</dbReference>
<keyword evidence="1" id="KW-0813">Transport</keyword>
<evidence type="ECO:0000256" key="5">
    <source>
        <dbReference type="PIRSR" id="PIRSR000699-1"/>
    </source>
</evidence>
<evidence type="ECO:0000313" key="8">
    <source>
        <dbReference type="Proteomes" id="UP000323274"/>
    </source>
</evidence>
<dbReference type="PANTHER" id="PTHR34382:SF7">
    <property type="entry name" value="PTS SYSTEM N,N'-DIACETYLCHITOBIOSE-SPECIFIC EIIA COMPONENT"/>
    <property type="match status" value="1"/>
</dbReference>
<accession>A0A5A5U0K6</accession>
<reference evidence="7 8" key="1">
    <citation type="submission" date="2019-04" db="EMBL/GenBank/DDBJ databases">
        <title>A pseudo-fructophilic Leuconostoc citreum strain F192-5 isolated from peel of satsuma mandarin: the first report for isolation and characterization of strain-dependent fructophilic-like characteristics.</title>
        <authorList>
            <person name="Maeno S."/>
            <person name="Tanizawa Y."/>
            <person name="Kajikawa A."/>
            <person name="Kanesaki Y."/>
            <person name="Kubota E."/>
            <person name="Arita M."/>
            <person name="Leon D."/>
            <person name="Endo A."/>
        </authorList>
    </citation>
    <scope>NUCLEOTIDE SEQUENCE [LARGE SCALE GENOMIC DNA]</scope>
    <source>
        <strain evidence="7 8">F192-5</strain>
    </source>
</reference>
<dbReference type="CDD" id="cd00215">
    <property type="entry name" value="PTS_IIA_lac"/>
    <property type="match status" value="1"/>
</dbReference>
<feature type="active site" description="Tele-phosphohistidine intermediate" evidence="5">
    <location>
        <position position="78"/>
    </location>
</feature>